<proteinExistence type="predicted"/>
<dbReference type="PANTHER" id="PTHR22894:SF2">
    <property type="entry name" value="RING-TYPE DOMAIN-CONTAINING PROTEIN"/>
    <property type="match status" value="1"/>
</dbReference>
<gene>
    <name evidence="2" type="ORF">FQN60_012655</name>
</gene>
<dbReference type="GO" id="GO:0061630">
    <property type="term" value="F:ubiquitin protein ligase activity"/>
    <property type="evidence" value="ECO:0007669"/>
    <property type="project" value="InterPro"/>
</dbReference>
<feature type="transmembrane region" description="Helical" evidence="1">
    <location>
        <begin position="196"/>
        <end position="216"/>
    </location>
</feature>
<sequence>MYTFHQRSQSVGSACGLSQEQHPWDRQELYRTMHPYHSSQSRSGWSWPPRVTHISAAVPARAFSINVNEPLQGIYTAMSIYKPRLALSSLLADGQLPSPDKLRPFVLCSLSDHLLETWVLVGCNKLPSLQTEGTVSVLCNLFNESRLDRQSKEVLGEITDYNKRYSGAPRRVTDYLCDAPLLLQLLARGLGTMGGLVWLFFFRVALCCVGTVLSISHPPLDPVSSSANPLETDPSLCGLLGVLDDLVVVILLLMCVININQQMAPESRGHSANVASQRAAAFLNMRSQGEGVREGLKSLGAQGVCQPRVQRSGWGIMARCLPSLEQSPAMPCGEPLGFRGYSSVG</sequence>
<dbReference type="EMBL" id="VOFY01000009">
    <property type="protein sequence ID" value="KAA8589290.1"/>
    <property type="molecule type" value="Genomic_DNA"/>
</dbReference>
<comment type="caution">
    <text evidence="2">The sequence shown here is derived from an EMBL/GenBank/DDBJ whole genome shotgun (WGS) entry which is preliminary data.</text>
</comment>
<evidence type="ECO:0000313" key="3">
    <source>
        <dbReference type="Proteomes" id="UP000327493"/>
    </source>
</evidence>
<protein>
    <submittedName>
        <fullName evidence="2">Uncharacterized protein</fullName>
    </submittedName>
</protein>
<dbReference type="InterPro" id="IPR038896">
    <property type="entry name" value="RNF170"/>
</dbReference>
<evidence type="ECO:0000256" key="1">
    <source>
        <dbReference type="SAM" id="Phobius"/>
    </source>
</evidence>
<keyword evidence="3" id="KW-1185">Reference proteome</keyword>
<keyword evidence="1" id="KW-0472">Membrane</keyword>
<dbReference type="Proteomes" id="UP000327493">
    <property type="component" value="Chromosome 9"/>
</dbReference>
<dbReference type="AlphaFoldDB" id="A0A5J5D8M1"/>
<organism evidence="2 3">
    <name type="scientific">Etheostoma spectabile</name>
    <name type="common">orangethroat darter</name>
    <dbReference type="NCBI Taxonomy" id="54343"/>
    <lineage>
        <taxon>Eukaryota</taxon>
        <taxon>Metazoa</taxon>
        <taxon>Chordata</taxon>
        <taxon>Craniata</taxon>
        <taxon>Vertebrata</taxon>
        <taxon>Euteleostomi</taxon>
        <taxon>Actinopterygii</taxon>
        <taxon>Neopterygii</taxon>
        <taxon>Teleostei</taxon>
        <taxon>Neoteleostei</taxon>
        <taxon>Acanthomorphata</taxon>
        <taxon>Eupercaria</taxon>
        <taxon>Perciformes</taxon>
        <taxon>Percoidei</taxon>
        <taxon>Percidae</taxon>
        <taxon>Etheostomatinae</taxon>
        <taxon>Etheostoma</taxon>
    </lineage>
</organism>
<feature type="transmembrane region" description="Helical" evidence="1">
    <location>
        <begin position="236"/>
        <end position="259"/>
    </location>
</feature>
<reference evidence="2 3" key="1">
    <citation type="submission" date="2019-08" db="EMBL/GenBank/DDBJ databases">
        <title>A chromosome-level genome assembly, high-density linkage maps, and genome scans reveal the genomic architecture of hybrid incompatibilities underlying speciation via character displacement in darters (Percidae: Etheostominae).</title>
        <authorList>
            <person name="Moran R.L."/>
            <person name="Catchen J.M."/>
            <person name="Fuller R.C."/>
        </authorList>
    </citation>
    <scope>NUCLEOTIDE SEQUENCE [LARGE SCALE GENOMIC DNA]</scope>
    <source>
        <strain evidence="2">EspeVRDwgs_2016</strain>
        <tissue evidence="2">Muscle</tissue>
    </source>
</reference>
<accession>A0A5J5D8M1</accession>
<evidence type="ECO:0000313" key="2">
    <source>
        <dbReference type="EMBL" id="KAA8589290.1"/>
    </source>
</evidence>
<keyword evidence="1" id="KW-1133">Transmembrane helix</keyword>
<keyword evidence="1" id="KW-0812">Transmembrane</keyword>
<dbReference type="PANTHER" id="PTHR22894">
    <property type="entry name" value="RING-TYPE DOMAIN-CONTAINING PROTEIN"/>
    <property type="match status" value="1"/>
</dbReference>
<name>A0A5J5D8M1_9PERO</name>